<feature type="transmembrane region" description="Helical" evidence="6">
    <location>
        <begin position="352"/>
        <end position="373"/>
    </location>
</feature>
<feature type="transmembrane region" description="Helical" evidence="6">
    <location>
        <begin position="243"/>
        <end position="269"/>
    </location>
</feature>
<evidence type="ECO:0000256" key="4">
    <source>
        <dbReference type="ARBA" id="ARBA00023136"/>
    </source>
</evidence>
<dbReference type="HOGENOM" id="CLU_021715_1_0_1"/>
<evidence type="ECO:0000256" key="3">
    <source>
        <dbReference type="ARBA" id="ARBA00022989"/>
    </source>
</evidence>
<feature type="transmembrane region" description="Helical" evidence="6">
    <location>
        <begin position="110"/>
        <end position="133"/>
    </location>
</feature>
<evidence type="ECO:0000256" key="6">
    <source>
        <dbReference type="SAM" id="Phobius"/>
    </source>
</evidence>
<evidence type="ECO:0000259" key="7">
    <source>
        <dbReference type="Pfam" id="PF06813"/>
    </source>
</evidence>
<feature type="region of interest" description="Disordered" evidence="5">
    <location>
        <begin position="277"/>
        <end position="310"/>
    </location>
</feature>
<dbReference type="Proteomes" id="UP000001514">
    <property type="component" value="Unassembled WGS sequence"/>
</dbReference>
<feature type="transmembrane region" description="Helical" evidence="6">
    <location>
        <begin position="210"/>
        <end position="231"/>
    </location>
</feature>
<feature type="compositionally biased region" description="Polar residues" evidence="5">
    <location>
        <begin position="300"/>
        <end position="310"/>
    </location>
</feature>
<dbReference type="InterPro" id="IPR010658">
    <property type="entry name" value="Nodulin-like"/>
</dbReference>
<keyword evidence="3 6" id="KW-1133">Transmembrane helix</keyword>
<evidence type="ECO:0000313" key="9">
    <source>
        <dbReference type="EMBL" id="EFJ31660.1"/>
    </source>
</evidence>
<dbReference type="InParanoid" id="D8R898"/>
<feature type="transmembrane region" description="Helical" evidence="6">
    <location>
        <begin position="385"/>
        <end position="402"/>
    </location>
</feature>
<keyword evidence="4 6" id="KW-0472">Membrane</keyword>
<dbReference type="eggNOG" id="ENOG502QSJM">
    <property type="taxonomic scope" value="Eukaryota"/>
</dbReference>
<feature type="transmembrane region" description="Helical" evidence="6">
    <location>
        <begin position="525"/>
        <end position="547"/>
    </location>
</feature>
<feature type="transmembrane region" description="Helical" evidence="6">
    <location>
        <begin position="449"/>
        <end position="469"/>
    </location>
</feature>
<evidence type="ECO:0000256" key="1">
    <source>
        <dbReference type="ARBA" id="ARBA00004141"/>
    </source>
</evidence>
<dbReference type="Gene3D" id="1.20.1250.20">
    <property type="entry name" value="MFS general substrate transporter like domains"/>
    <property type="match status" value="1"/>
</dbReference>
<dbReference type="PANTHER" id="PTHR21576:SF154">
    <property type="entry name" value="OS04G0502800 PROTEIN"/>
    <property type="match status" value="1"/>
</dbReference>
<feature type="transmembrane region" description="Helical" evidence="6">
    <location>
        <begin position="12"/>
        <end position="33"/>
    </location>
</feature>
<dbReference type="GO" id="GO:0016020">
    <property type="term" value="C:membrane"/>
    <property type="evidence" value="ECO:0000318"/>
    <property type="project" value="GO_Central"/>
</dbReference>
<reference evidence="9 10" key="1">
    <citation type="journal article" date="2011" name="Science">
        <title>The Selaginella genome identifies genetic changes associated with the evolution of vascular plants.</title>
        <authorList>
            <person name="Banks J.A."/>
            <person name="Nishiyama T."/>
            <person name="Hasebe M."/>
            <person name="Bowman J.L."/>
            <person name="Gribskov M."/>
            <person name="dePamphilis C."/>
            <person name="Albert V.A."/>
            <person name="Aono N."/>
            <person name="Aoyama T."/>
            <person name="Ambrose B.A."/>
            <person name="Ashton N.W."/>
            <person name="Axtell M.J."/>
            <person name="Barker E."/>
            <person name="Barker M.S."/>
            <person name="Bennetzen J.L."/>
            <person name="Bonawitz N.D."/>
            <person name="Chapple C."/>
            <person name="Cheng C."/>
            <person name="Correa L.G."/>
            <person name="Dacre M."/>
            <person name="DeBarry J."/>
            <person name="Dreyer I."/>
            <person name="Elias M."/>
            <person name="Engstrom E.M."/>
            <person name="Estelle M."/>
            <person name="Feng L."/>
            <person name="Finet C."/>
            <person name="Floyd S.K."/>
            <person name="Frommer W.B."/>
            <person name="Fujita T."/>
            <person name="Gramzow L."/>
            <person name="Gutensohn M."/>
            <person name="Harholt J."/>
            <person name="Hattori M."/>
            <person name="Heyl A."/>
            <person name="Hirai T."/>
            <person name="Hiwatashi Y."/>
            <person name="Ishikawa M."/>
            <person name="Iwata M."/>
            <person name="Karol K.G."/>
            <person name="Koehler B."/>
            <person name="Kolukisaoglu U."/>
            <person name="Kubo M."/>
            <person name="Kurata T."/>
            <person name="Lalonde S."/>
            <person name="Li K."/>
            <person name="Li Y."/>
            <person name="Litt A."/>
            <person name="Lyons E."/>
            <person name="Manning G."/>
            <person name="Maruyama T."/>
            <person name="Michael T.P."/>
            <person name="Mikami K."/>
            <person name="Miyazaki S."/>
            <person name="Morinaga S."/>
            <person name="Murata T."/>
            <person name="Mueller-Roeber B."/>
            <person name="Nelson D.R."/>
            <person name="Obara M."/>
            <person name="Oguri Y."/>
            <person name="Olmstead R.G."/>
            <person name="Onodera N."/>
            <person name="Petersen B.L."/>
            <person name="Pils B."/>
            <person name="Prigge M."/>
            <person name="Rensing S.A."/>
            <person name="Riano-Pachon D.M."/>
            <person name="Roberts A.W."/>
            <person name="Sato Y."/>
            <person name="Scheller H.V."/>
            <person name="Schulz B."/>
            <person name="Schulz C."/>
            <person name="Shakirov E.V."/>
            <person name="Shibagaki N."/>
            <person name="Shinohara N."/>
            <person name="Shippen D.E."/>
            <person name="Soerensen I."/>
            <person name="Sotooka R."/>
            <person name="Sugimoto N."/>
            <person name="Sugita M."/>
            <person name="Sumikawa N."/>
            <person name="Tanurdzic M."/>
            <person name="Theissen G."/>
            <person name="Ulvskov P."/>
            <person name="Wakazuki S."/>
            <person name="Weng J.K."/>
            <person name="Willats W.W."/>
            <person name="Wipf D."/>
            <person name="Wolf P.G."/>
            <person name="Yang L."/>
            <person name="Zimmer A.D."/>
            <person name="Zhu Q."/>
            <person name="Mitros T."/>
            <person name="Hellsten U."/>
            <person name="Loque D."/>
            <person name="Otillar R."/>
            <person name="Salamov A."/>
            <person name="Schmutz J."/>
            <person name="Shapiro H."/>
            <person name="Lindquist E."/>
            <person name="Lucas S."/>
            <person name="Rokhsar D."/>
            <person name="Grigoriev I.V."/>
        </authorList>
    </citation>
    <scope>NUCLEOTIDE SEQUENCE [LARGE SCALE GENOMIC DNA]</scope>
</reference>
<dbReference type="FunCoup" id="D8R898">
    <property type="interactions" value="786"/>
</dbReference>
<proteinExistence type="predicted"/>
<evidence type="ECO:0000256" key="2">
    <source>
        <dbReference type="ARBA" id="ARBA00022692"/>
    </source>
</evidence>
<comment type="subcellular location">
    <subcellularLocation>
        <location evidence="1">Membrane</location>
        <topology evidence="1">Multi-pass membrane protein</topology>
    </subcellularLocation>
</comment>
<dbReference type="InterPro" id="IPR056555">
    <property type="entry name" value="NFD4_C"/>
</dbReference>
<sequence length="567" mass="61846">MASISSGPSSQLTIKWLGLAASIWIQAFAGNAYTFSHFSPRLKAVLHYSQIELNNLGVAKDIGENVGLITGYLSNKLPAWLILFIGGLEAFLGYGVLWLVVSERIAPLPYWQMCLAICIGANSATFFNTAVLVTTMRNFPQSRGTVVGILKGFVGLSGAIFTQLYTSFLFKNPVSLLLLLSTSPFAVSVACMGFVRPVPDATREPEEKRNFFLVHVICVSLALYLLVATFVQDFLPSNPIVSGVIATVMLLFLFAPVFVALKFFILGLFKRTEEPPSRRNLEKEDGGLSWDDRKKFPPGMSTSDSATSLSEAEIENDTDVLMAVGEGAVPRKRKPRRGEDFNLRQSLLKADFWLLFFTFFCGVGSGVTAINNLGQIGQAQGFTDVTIFVTLLGIWNFLGRLGGGAISEKYVRILCRKAVPRTLWLAGAQCLMAVAHLLFAWAGTSSLHVGSILLGFCYGVHFSVMVPTASELFGLKHFGKIYNFLTMGDPVGSLLFSGVIAGYLYDMEARDGPQADQCIGAHCFRLTFLIMAGVCLVGSAASVYVSVRIKPVYQSLYKSGRAVRDLH</sequence>
<feature type="compositionally biased region" description="Basic and acidic residues" evidence="5">
    <location>
        <begin position="277"/>
        <end position="295"/>
    </location>
</feature>
<dbReference type="STRING" id="88036.D8R898"/>
<keyword evidence="2 6" id="KW-0812">Transmembrane</keyword>
<feature type="domain" description="Nodulin-like" evidence="7">
    <location>
        <begin position="15"/>
        <end position="260"/>
    </location>
</feature>
<feature type="domain" description="NFD4 C-terminal" evidence="8">
    <location>
        <begin position="344"/>
        <end position="550"/>
    </location>
</feature>
<dbReference type="Pfam" id="PF06813">
    <property type="entry name" value="Nodulin-like"/>
    <property type="match status" value="1"/>
</dbReference>
<dbReference type="PANTHER" id="PTHR21576">
    <property type="entry name" value="UNCHARACTERIZED NODULIN-LIKE PROTEIN"/>
    <property type="match status" value="1"/>
</dbReference>
<dbReference type="OMA" id="INNMGQL"/>
<evidence type="ECO:0000313" key="10">
    <source>
        <dbReference type="Proteomes" id="UP000001514"/>
    </source>
</evidence>
<dbReference type="EMBL" id="GL377573">
    <property type="protein sequence ID" value="EFJ31660.1"/>
    <property type="molecule type" value="Genomic_DNA"/>
</dbReference>
<evidence type="ECO:0000256" key="5">
    <source>
        <dbReference type="SAM" id="MobiDB-lite"/>
    </source>
</evidence>
<protein>
    <submittedName>
        <fullName evidence="9">Uncharacterized protein</fullName>
    </submittedName>
</protein>
<gene>
    <name evidence="9" type="ORF">SELMODRAFT_87151</name>
</gene>
<feature type="transmembrane region" description="Helical" evidence="6">
    <location>
        <begin position="481"/>
        <end position="505"/>
    </location>
</feature>
<evidence type="ECO:0000259" key="8">
    <source>
        <dbReference type="Pfam" id="PF23262"/>
    </source>
</evidence>
<accession>D8R898</accession>
<dbReference type="Pfam" id="PF23262">
    <property type="entry name" value="NFD4_C"/>
    <property type="match status" value="1"/>
</dbReference>
<feature type="transmembrane region" description="Helical" evidence="6">
    <location>
        <begin position="145"/>
        <end position="165"/>
    </location>
</feature>
<dbReference type="InterPro" id="IPR036259">
    <property type="entry name" value="MFS_trans_sf"/>
</dbReference>
<feature type="transmembrane region" description="Helical" evidence="6">
    <location>
        <begin position="177"/>
        <end position="198"/>
    </location>
</feature>
<dbReference type="SUPFAM" id="SSF103473">
    <property type="entry name" value="MFS general substrate transporter"/>
    <property type="match status" value="2"/>
</dbReference>
<name>D8R898_SELML</name>
<dbReference type="KEGG" id="smo:SELMODRAFT_87151"/>
<dbReference type="CDD" id="cd17354">
    <property type="entry name" value="MFS_Mch1p_like"/>
    <property type="match status" value="1"/>
</dbReference>
<feature type="transmembrane region" description="Helical" evidence="6">
    <location>
        <begin position="423"/>
        <end position="443"/>
    </location>
</feature>
<dbReference type="AlphaFoldDB" id="D8R898"/>
<feature type="transmembrane region" description="Helical" evidence="6">
    <location>
        <begin position="77"/>
        <end position="98"/>
    </location>
</feature>
<keyword evidence="10" id="KW-1185">Reference proteome</keyword>
<organism evidence="10">
    <name type="scientific">Selaginella moellendorffii</name>
    <name type="common">Spikemoss</name>
    <dbReference type="NCBI Taxonomy" id="88036"/>
    <lineage>
        <taxon>Eukaryota</taxon>
        <taxon>Viridiplantae</taxon>
        <taxon>Streptophyta</taxon>
        <taxon>Embryophyta</taxon>
        <taxon>Tracheophyta</taxon>
        <taxon>Lycopodiopsida</taxon>
        <taxon>Selaginellales</taxon>
        <taxon>Selaginellaceae</taxon>
        <taxon>Selaginella</taxon>
    </lineage>
</organism>
<dbReference type="Gramene" id="EFJ31660">
    <property type="protein sequence ID" value="EFJ31660"/>
    <property type="gene ID" value="SELMODRAFT_87151"/>
</dbReference>